<dbReference type="Proteomes" id="UP001055439">
    <property type="component" value="Chromosome 4"/>
</dbReference>
<dbReference type="InterPro" id="IPR001214">
    <property type="entry name" value="SET_dom"/>
</dbReference>
<dbReference type="CDD" id="cd15543">
    <property type="entry name" value="PHD_RSF1"/>
    <property type="match status" value="1"/>
</dbReference>
<feature type="domain" description="PHD-type" evidence="15">
    <location>
        <begin position="517"/>
        <end position="567"/>
    </location>
</feature>
<dbReference type="SUPFAM" id="SSF82199">
    <property type="entry name" value="SET domain"/>
    <property type="match status" value="1"/>
</dbReference>
<evidence type="ECO:0000259" key="17">
    <source>
        <dbReference type="PROSITE" id="PS50280"/>
    </source>
</evidence>
<sequence>MQSGGRRSWVHDTQECTSDAFTQKLEHAHKIRIKYGKAGSWPIENREYWCQHARIIFVQMEQACSAKTHGFGDRTTSDVTVCLRNRDGRPEWFHCHSTILRRESKYFADRLPENRSASPSHDTGNCIEVHCTGNEYDNYVKLLKLLYLSEESVLDSWDSVKSAIGVLRASVSLQCRSIIQSCILYLEAVPWEEDEEEEIIKVASSLGPEAQPLLARIKPVSTNDTKNVFLSAVHFAMSVTASVPPFMDELKTSAQEQVEYMLLEDEDAPLVAVDEDVKSEVSTGLVRMFTALEMALNMLASDVDRSLEAGEHQLLQSLSDLEWMCNIIPKMEMMKEFVSGWAHVSDHILAVIQAEKYSSSLWSVKAKLIEVTGKALDAIGYGSVILPAPFRVHFLRTWLPYIRKMKPLLDLKRMEDESFPYKMDGDLCQNVEGAITSLVLALPSNDQAEIFTDWMKKTEQLSYPDLSEAFEVWCYRTKAAKRRLMAGLNEAGNPTTPFRRRTNALSSSSLSSTVLNAIRCEECGSGESAEELLLCDRCDRGFHLFCLRPILACVPKGLWFCPPCSADNRPKRFPLIQTRIIDFFRIQRSSGLEKLECRKRKKRSGGLVVAKKKRKLLPFNPIEDPDRRLEQMASLATALTATGAVFSNELTYRPGMAPRSANRAAYENGGMQVLSKEDVETLNLCKRMMERGEWPPLMVVYDPLEGFTVEADRFIRDLTIVTEYVGDVDYLKNREHDDGDSMMTLLSAANAARSLVICPDQRSNIARFINGINNHTREGKKKQNLKCVRFSVGGECRVLLVANRDISRGERLYYDYNGSEQEYPTEHFVSGVYNERRKGRLTNGEGGRQFRIAGHLRWQQGQRSSGGSDRWTEGSRAKEGRRNIPWPRERGMRLSACAMARGAGELILDPTVNAKWVLCLPREKQLKFCTVS</sequence>
<keyword evidence="7 13" id="KW-0863">Zinc-finger</keyword>
<dbReference type="GO" id="GO:0006275">
    <property type="term" value="P:regulation of DNA replication"/>
    <property type="evidence" value="ECO:0007669"/>
    <property type="project" value="UniProtKB-ARBA"/>
</dbReference>
<dbReference type="SUPFAM" id="SSF57903">
    <property type="entry name" value="FYVE/PHD zinc finger"/>
    <property type="match status" value="1"/>
</dbReference>
<dbReference type="Pfam" id="PF25553">
    <property type="entry name" value="BTB-POZ_ANK-like"/>
    <property type="match status" value="1"/>
</dbReference>
<evidence type="ECO:0000313" key="19">
    <source>
        <dbReference type="Proteomes" id="UP001055439"/>
    </source>
</evidence>
<protein>
    <recommendedName>
        <fullName evidence="12">[histone H3]-lysine(27) N-methyltransferase</fullName>
        <ecNumber evidence="12">2.1.1.369</ecNumber>
    </recommendedName>
</protein>
<dbReference type="InterPro" id="IPR019787">
    <property type="entry name" value="Znf_PHD-finger"/>
</dbReference>
<evidence type="ECO:0000256" key="9">
    <source>
        <dbReference type="ARBA" id="ARBA00022853"/>
    </source>
</evidence>
<feature type="compositionally biased region" description="Basic and acidic residues" evidence="14">
    <location>
        <begin position="870"/>
        <end position="885"/>
    </location>
</feature>
<evidence type="ECO:0000256" key="13">
    <source>
        <dbReference type="PROSITE-ProRule" id="PRU00146"/>
    </source>
</evidence>
<evidence type="ECO:0000256" key="1">
    <source>
        <dbReference type="ARBA" id="ARBA00004123"/>
    </source>
</evidence>
<evidence type="ECO:0000256" key="12">
    <source>
        <dbReference type="ARBA" id="ARBA00066815"/>
    </source>
</evidence>
<dbReference type="Gene3D" id="2.30.30.1150">
    <property type="match status" value="1"/>
</dbReference>
<dbReference type="EC" id="2.1.1.369" evidence="12"/>
<proteinExistence type="predicted"/>
<dbReference type="InterPro" id="IPR019786">
    <property type="entry name" value="Zinc_finger_PHD-type_CS"/>
</dbReference>
<evidence type="ECO:0000256" key="7">
    <source>
        <dbReference type="ARBA" id="ARBA00022771"/>
    </source>
</evidence>
<dbReference type="InterPro" id="IPR053114">
    <property type="entry name" value="ATXR5/ATXR6"/>
</dbReference>
<dbReference type="SMART" id="SM00249">
    <property type="entry name" value="PHD"/>
    <property type="match status" value="1"/>
</dbReference>
<evidence type="ECO:0000256" key="4">
    <source>
        <dbReference type="ARBA" id="ARBA00022679"/>
    </source>
</evidence>
<evidence type="ECO:0000256" key="5">
    <source>
        <dbReference type="ARBA" id="ARBA00022691"/>
    </source>
</evidence>
<comment type="subcellular location">
    <subcellularLocation>
        <location evidence="1">Nucleus</location>
    </subcellularLocation>
</comment>
<evidence type="ECO:0000256" key="11">
    <source>
        <dbReference type="ARBA" id="ARBA00052048"/>
    </source>
</evidence>
<keyword evidence="3" id="KW-0489">Methyltransferase</keyword>
<keyword evidence="5" id="KW-0949">S-adenosyl-L-methionine</keyword>
<evidence type="ECO:0000256" key="2">
    <source>
        <dbReference type="ARBA" id="ARBA00004906"/>
    </source>
</evidence>
<dbReference type="PROSITE" id="PS50016">
    <property type="entry name" value="ZF_PHD_2"/>
    <property type="match status" value="1"/>
</dbReference>
<dbReference type="PANTHER" id="PTHR48442">
    <property type="entry name" value="SET DOMAIN-CONTAINING PROTEIN"/>
    <property type="match status" value="1"/>
</dbReference>
<accession>A0A9E7FLB5</accession>
<gene>
    <name evidence="18" type="ORF">MUK42_29253</name>
</gene>
<dbReference type="Gene3D" id="2.170.270.10">
    <property type="entry name" value="SET domain"/>
    <property type="match status" value="1"/>
</dbReference>
<dbReference type="GO" id="GO:0005634">
    <property type="term" value="C:nucleus"/>
    <property type="evidence" value="ECO:0007669"/>
    <property type="project" value="UniProtKB-SubCell"/>
</dbReference>
<dbReference type="SUPFAM" id="SSF54695">
    <property type="entry name" value="POZ domain"/>
    <property type="match status" value="1"/>
</dbReference>
<dbReference type="InterPro" id="IPR001965">
    <property type="entry name" value="Znf_PHD"/>
</dbReference>
<dbReference type="PROSITE" id="PS01359">
    <property type="entry name" value="ZF_PHD_1"/>
    <property type="match status" value="1"/>
</dbReference>
<organism evidence="18 19">
    <name type="scientific">Musa troglodytarum</name>
    <name type="common">fe'i banana</name>
    <dbReference type="NCBI Taxonomy" id="320322"/>
    <lineage>
        <taxon>Eukaryota</taxon>
        <taxon>Viridiplantae</taxon>
        <taxon>Streptophyta</taxon>
        <taxon>Embryophyta</taxon>
        <taxon>Tracheophyta</taxon>
        <taxon>Spermatophyta</taxon>
        <taxon>Magnoliopsida</taxon>
        <taxon>Liliopsida</taxon>
        <taxon>Zingiberales</taxon>
        <taxon>Musaceae</taxon>
        <taxon>Musa</taxon>
    </lineage>
</organism>
<evidence type="ECO:0000259" key="15">
    <source>
        <dbReference type="PROSITE" id="PS50016"/>
    </source>
</evidence>
<evidence type="ECO:0000256" key="10">
    <source>
        <dbReference type="ARBA" id="ARBA00023242"/>
    </source>
</evidence>
<reference evidence="18" key="1">
    <citation type="submission" date="2022-05" db="EMBL/GenBank/DDBJ databases">
        <title>The Musa troglodytarum L. genome provides insights into the mechanism of non-climacteric behaviour and enrichment of carotenoids.</title>
        <authorList>
            <person name="Wang J."/>
        </authorList>
    </citation>
    <scope>NUCLEOTIDE SEQUENCE</scope>
    <source>
        <tissue evidence="18">Leaf</tissue>
    </source>
</reference>
<dbReference type="FunFam" id="2.170.270.10:FF:000038">
    <property type="entry name" value="Histone-lysine N-methyltransferase ATXR5"/>
    <property type="match status" value="1"/>
</dbReference>
<dbReference type="PANTHER" id="PTHR48442:SF1">
    <property type="entry name" value="SET DOMAIN-CONTAINING PROTEIN"/>
    <property type="match status" value="1"/>
</dbReference>
<keyword evidence="19" id="KW-1185">Reference proteome</keyword>
<keyword evidence="4" id="KW-0808">Transferase</keyword>
<comment type="pathway">
    <text evidence="2">Protein modification; protein ubiquitination.</text>
</comment>
<feature type="domain" description="SET" evidence="17">
    <location>
        <begin position="695"/>
        <end position="817"/>
    </location>
</feature>
<dbReference type="PROSITE" id="PS50097">
    <property type="entry name" value="BTB"/>
    <property type="match status" value="1"/>
</dbReference>
<evidence type="ECO:0000313" key="18">
    <source>
        <dbReference type="EMBL" id="URD97989.1"/>
    </source>
</evidence>
<feature type="region of interest" description="Disordered" evidence="14">
    <location>
        <begin position="860"/>
        <end position="885"/>
    </location>
</feature>
<dbReference type="InterPro" id="IPR000210">
    <property type="entry name" value="BTB/POZ_dom"/>
</dbReference>
<keyword evidence="10" id="KW-0539">Nucleus</keyword>
<evidence type="ECO:0000259" key="16">
    <source>
        <dbReference type="PROSITE" id="PS50097"/>
    </source>
</evidence>
<dbReference type="InterPro" id="IPR058039">
    <property type="entry name" value="At3g05675-like_ankyrin"/>
</dbReference>
<dbReference type="Pfam" id="PF00628">
    <property type="entry name" value="PHD"/>
    <property type="match status" value="1"/>
</dbReference>
<dbReference type="CDD" id="cd10539">
    <property type="entry name" value="SET_ATXR5_6-like"/>
    <property type="match status" value="1"/>
</dbReference>
<dbReference type="GO" id="GO:0140953">
    <property type="term" value="F:histone H3K27 monomethyltransferase activity"/>
    <property type="evidence" value="ECO:0007669"/>
    <property type="project" value="UniProtKB-EC"/>
</dbReference>
<dbReference type="PROSITE" id="PS50280">
    <property type="entry name" value="SET"/>
    <property type="match status" value="1"/>
</dbReference>
<keyword evidence="8" id="KW-0862">Zinc</keyword>
<dbReference type="AlphaFoldDB" id="A0A9E7FLB5"/>
<dbReference type="InterPro" id="IPR011333">
    <property type="entry name" value="SKP1/BTB/POZ_sf"/>
</dbReference>
<name>A0A9E7FLB5_9LILI</name>
<dbReference type="Pfam" id="PF00651">
    <property type="entry name" value="BTB"/>
    <property type="match status" value="1"/>
</dbReference>
<evidence type="ECO:0000256" key="3">
    <source>
        <dbReference type="ARBA" id="ARBA00022603"/>
    </source>
</evidence>
<dbReference type="InterPro" id="IPR046341">
    <property type="entry name" value="SET_dom_sf"/>
</dbReference>
<dbReference type="Gene3D" id="3.30.710.10">
    <property type="entry name" value="Potassium Channel Kv1.1, Chain A"/>
    <property type="match status" value="1"/>
</dbReference>
<dbReference type="InterPro" id="IPR011011">
    <property type="entry name" value="Znf_FYVE_PHD"/>
</dbReference>
<evidence type="ECO:0000256" key="6">
    <source>
        <dbReference type="ARBA" id="ARBA00022723"/>
    </source>
</evidence>
<evidence type="ECO:0000256" key="8">
    <source>
        <dbReference type="ARBA" id="ARBA00022833"/>
    </source>
</evidence>
<dbReference type="Pfam" id="PF00856">
    <property type="entry name" value="SET"/>
    <property type="match status" value="1"/>
</dbReference>
<dbReference type="GO" id="GO:0032259">
    <property type="term" value="P:methylation"/>
    <property type="evidence" value="ECO:0007669"/>
    <property type="project" value="UniProtKB-KW"/>
</dbReference>
<evidence type="ECO:0000256" key="14">
    <source>
        <dbReference type="SAM" id="MobiDB-lite"/>
    </source>
</evidence>
<keyword evidence="9" id="KW-0156">Chromatin regulator</keyword>
<feature type="domain" description="BTB" evidence="16">
    <location>
        <begin position="77"/>
        <end position="155"/>
    </location>
</feature>
<dbReference type="EMBL" id="CP097506">
    <property type="protein sequence ID" value="URD97989.1"/>
    <property type="molecule type" value="Genomic_DNA"/>
</dbReference>
<dbReference type="GO" id="GO:0051726">
    <property type="term" value="P:regulation of cell cycle"/>
    <property type="evidence" value="ECO:0007669"/>
    <property type="project" value="UniProtKB-ARBA"/>
</dbReference>
<keyword evidence="6" id="KW-0479">Metal-binding</keyword>
<comment type="catalytic activity">
    <reaction evidence="11">
        <text>L-lysyl(27)-[histone H3] + S-adenosyl-L-methionine = N(6)-methyl-L-lysyl(27)-[histone H3] + S-adenosyl-L-homocysteine + H(+)</text>
        <dbReference type="Rhea" id="RHEA:60296"/>
        <dbReference type="Rhea" id="RHEA-COMP:15544"/>
        <dbReference type="Rhea" id="RHEA-COMP:15548"/>
        <dbReference type="ChEBI" id="CHEBI:15378"/>
        <dbReference type="ChEBI" id="CHEBI:29969"/>
        <dbReference type="ChEBI" id="CHEBI:57856"/>
        <dbReference type="ChEBI" id="CHEBI:59789"/>
        <dbReference type="ChEBI" id="CHEBI:61929"/>
        <dbReference type="EC" id="2.1.1.369"/>
    </reaction>
</comment>
<dbReference type="OrthoDB" id="1878759at2759"/>
<dbReference type="GO" id="GO:0008270">
    <property type="term" value="F:zinc ion binding"/>
    <property type="evidence" value="ECO:0007669"/>
    <property type="project" value="UniProtKB-KW"/>
</dbReference>